<evidence type="ECO:0000313" key="14">
    <source>
        <dbReference type="Proteomes" id="UP000596742"/>
    </source>
</evidence>
<keyword evidence="1 5" id="KW-0245">EGF-like domain</keyword>
<dbReference type="FunFam" id="2.10.25.10:FF:000055">
    <property type="entry name" value="alpha-tectorin isoform X1"/>
    <property type="match status" value="1"/>
</dbReference>
<dbReference type="PROSITE" id="PS50070">
    <property type="entry name" value="KRINGLE_2"/>
    <property type="match status" value="3"/>
</dbReference>
<reference evidence="13" key="1">
    <citation type="submission" date="2018-11" db="EMBL/GenBank/DDBJ databases">
        <authorList>
            <person name="Alioto T."/>
            <person name="Alioto T."/>
        </authorList>
    </citation>
    <scope>NUCLEOTIDE SEQUENCE</scope>
</reference>
<feature type="domain" description="SUEL-type lectin" evidence="10">
    <location>
        <begin position="1095"/>
        <end position="1182"/>
    </location>
</feature>
<name>A0A8B6D481_MYTGA</name>
<dbReference type="Gene3D" id="2.60.120.740">
    <property type="match status" value="2"/>
</dbReference>
<feature type="domain" description="WSC" evidence="11">
    <location>
        <begin position="236"/>
        <end position="327"/>
    </location>
</feature>
<dbReference type="InterPro" id="IPR001846">
    <property type="entry name" value="VWF_type-D"/>
</dbReference>
<dbReference type="CDD" id="cd22827">
    <property type="entry name" value="Gal_Rha_Lectin_SUL-I-like"/>
    <property type="match status" value="2"/>
</dbReference>
<evidence type="ECO:0000259" key="10">
    <source>
        <dbReference type="PROSITE" id="PS50228"/>
    </source>
</evidence>
<keyword evidence="7" id="KW-0732">Signal</keyword>
<dbReference type="OrthoDB" id="6137986at2759"/>
<feature type="domain" description="Kringle" evidence="9">
    <location>
        <begin position="2238"/>
        <end position="2307"/>
    </location>
</feature>
<dbReference type="SMART" id="SM00832">
    <property type="entry name" value="C8"/>
    <property type="match status" value="2"/>
</dbReference>
<dbReference type="Pfam" id="PF00094">
    <property type="entry name" value="VWD"/>
    <property type="match status" value="2"/>
</dbReference>
<feature type="domain" description="VWFD" evidence="12">
    <location>
        <begin position="1222"/>
        <end position="1405"/>
    </location>
</feature>
<dbReference type="InterPro" id="IPR002889">
    <property type="entry name" value="WSC_carb-bd"/>
</dbReference>
<dbReference type="InterPro" id="IPR038178">
    <property type="entry name" value="Kringle_sf"/>
</dbReference>
<feature type="disulfide bond" evidence="6">
    <location>
        <begin position="2364"/>
        <end position="2387"/>
    </location>
</feature>
<evidence type="ECO:0000256" key="2">
    <source>
        <dbReference type="ARBA" id="ARBA00022572"/>
    </source>
</evidence>
<dbReference type="PROSITE" id="PS50026">
    <property type="entry name" value="EGF_3"/>
    <property type="match status" value="1"/>
</dbReference>
<keyword evidence="14" id="KW-1185">Reference proteome</keyword>
<dbReference type="SUPFAM" id="SSF57440">
    <property type="entry name" value="Kringle-like"/>
    <property type="match status" value="3"/>
</dbReference>
<dbReference type="InterPro" id="IPR018056">
    <property type="entry name" value="Kringle_CS"/>
</dbReference>
<feature type="disulfide bond" evidence="6">
    <location>
        <begin position="2116"/>
        <end position="2139"/>
    </location>
</feature>
<dbReference type="CDD" id="cd00108">
    <property type="entry name" value="KR"/>
    <property type="match status" value="3"/>
</dbReference>
<dbReference type="SMART" id="SM00321">
    <property type="entry name" value="WSC"/>
    <property type="match status" value="3"/>
</dbReference>
<evidence type="ECO:0000256" key="5">
    <source>
        <dbReference type="PROSITE-ProRule" id="PRU00076"/>
    </source>
</evidence>
<sequence>MAARHGVFLLLLVIVIQTDASKRKEVICEDSKTTLSCPSNQVIKIRQAWYGRYNKRTCKHKSIKTTRCSTNKPRGITMKNCNGRKSCTVAANNRLYGDPCPGTHKYVTVTYYCKDKTPKCLRKCHRQAKCIRGKCVCNSGYKGDGIRSCTNIKVKKAPKCLRRCHRQAKCIRGKCVCKSGYKGDGIRSCTNIKVQTPKCRRKCHKKARCIKGKCVCKGKYKGDGVRSCKKVKLFKGSAYIGCYQDDSKRILSKKVLKDKRMTVQKCQQFCGQKGFKYAGVEYGFECFCGNVLRKDRKRKESDCKTPCAGNKRQICGGTWRISIYTVAKTSKCRNKCHKKAKCRKGKCVCKAKYQGDGVKSCKKVKRSAYIGCYRDDSKRILSKKVLKDKRMTVQKCQQFCGQKGFKYAGVEYGFECFCGNVLRKDRKRKESDCKKPCAGNKRQICGGTWRISIYTASSNWKCYHYTLANKLAIKLFGEKSICEKHGRKFTKGINKRYPGCGTCWCCQKAKGKPPKCRNKCHKKAKCRKGKCVCRSKYQGDGVKSCKKGKKSAYIGCYQDHSKRILPKAVLKDKSMTVQKCRQFCGKKGFKYAGVEYGIECFCGDVLRKNKKRKESDCKMPCSGNKQQICGGTWRISIYTGKPGSCKGKCHKNGKCKKGRCRCKRGYTGDGINVCFKSCTCSASGDPHYRTFDGQMLHFMGTCKYTLSQYVNSKSTCRFHVQVRNENRGNKRVSYTRSVHVVVRNTKIDLLKNRGVKVDGVKRYLPYKTGYFSIINSGRYVRLKTTCNVIITWDGRSAATISVPSHFSQNLIGLCGNCNGIKDDFRTKDGLDVRTKRDKFTLIGESYLIREGKDEKCGVSAPPDPCTPTLRNKATRNTVCGRLNPANSRSPFRDCSQEDMALVQDIYDSCIYDYCAYNDQPDMLNTIVCEAAEGLEERCENMGFDISWRTKQFCPFTCEDNMEYSSSVSGCPATCVDLDAPKTCKLPPSEGCQCKKGFVLSDNTCIPRAQCGCRLPTGDYYPIDTEITSRDCRTVSKCVAKKGYAKMQVIKRQRCHRNAQCKLLNGVYDCACEEGFKGDGIKKCKGKPEPGIEKVICEGLKGSISCPRKKTIRILEATYGRTDMSTCKDPRVKTTSCSSNKPLPIIRKNCDGIKSCMVSANNGLYGDPCGGTYKYVTVRYVCEETGPKCGSSVCHPDAKCHRGRCVCRKGFVGDGVNSCTETCTCIASGDPHYKSFDGQVIHFMGICTYTMVKSTSNDKCGGFEVQVQNEHRGANTKVSYTQYVLVKLADATIRLDKKNVVFVNDVQVYTPYSCTNFEITTSGRYVRLQTKCNILITWNGAGTVAVSVPKSYSGIVSGLCGDCNGKKDDFRTATGEDVSLKKDKFELIGQSYTVPGIYETKDKTCVVGPVPEDPCSAEESKKAASDKYCGLLNPKNYKSPFMSCAKKDMDMANGLYESCLYDYCSLVGSPELERIICESLEGYEEQCEDMGLSITWRRKDFCPLTCPENMEYSTSGSGSPATCVDPDAPLTCILPNTEGCQCKAGFFLSGNECVPKEQCGCRGPEGEYYPLGKQFTSSDCTIVTKCSSVHGKPSLTVVKNQICHQNAKCRLRRGQYRCICKRKFKGNGVDERHHANQNVRRDLFVISSENVDQKDTSRLRLYDVNESVGLMKGVLEENVDARKERHHANENVRRDLFVISSENVDQKDVNESVGLMKGVLEENVDARKERHHANQNVRRDLFVISSENVDQKDEHVELKTSRLRLYDVNESVGLMKGVLEENVDARKERHHANENVRRDLFVISSENVDQKDVNESVGLMKGVLEENVDARKERHHANENVGRDLFVISSENVDQKDVNESVGLMKGVLEENVDARKDVNESVGLMKGVLEENVDARKDTSRLRLYDLKTESVRYKQTKIVRYQKTSRLRLYDVNESVGLMKGVLEENVDARKERHHANQNVRRDLFVISSENVDQKDVNESVGLMKGVLEENVDARKDVNESVGLMKGKTPCKRKYQKGFVCNFLGKCRPNERCNADSCGVNAVCVKRKYCRCKRGYAGHPKTLCEEVKECLKNARGKDYNGRMSTTESGRTCQAWNKQTPHRHSKSNVRDAKNYCRNMDNEQRPWCYTTDSRKRWEFCRIPICGAPKPPCGDMVIMACHSDREHRTECIVPNAERINYIELTSGKDNPSCTFGVSYGFYGVKIWTKENCREKIKVCLTPKNRVPILPTPGECRKSTKGTEYKGRISLTKTGRTCQYWERQYPHKHRFSISFKKEHNYCRNPDNSGQPWCYTNDPTTRWEYCQIPMCAPEDQEDVDECRKSTKGTEYKGRISLTKTGRTCQYWERQYPHKHRFSISFKKEHNYCRNPDNSGQPWCYTNDPTTRWEYCQIPMCAACSVREEIVECKATVRVSGSCFYKSKVGSSCVYTVQLTDSQAIIKTSTQEMVLTNGGNLAECAIFTFNDGTLKIEDDVCKCFKFKATMVNAA</sequence>
<dbReference type="InterPro" id="IPR013806">
    <property type="entry name" value="Kringle-like"/>
</dbReference>
<dbReference type="Pfam" id="PF01822">
    <property type="entry name" value="WSC"/>
    <property type="match status" value="3"/>
</dbReference>
<dbReference type="Pfam" id="PF12947">
    <property type="entry name" value="EGF_3"/>
    <property type="match status" value="2"/>
</dbReference>
<organism evidence="13 14">
    <name type="scientific">Mytilus galloprovincialis</name>
    <name type="common">Mediterranean mussel</name>
    <dbReference type="NCBI Taxonomy" id="29158"/>
    <lineage>
        <taxon>Eukaryota</taxon>
        <taxon>Metazoa</taxon>
        <taxon>Spiralia</taxon>
        <taxon>Lophotrochozoa</taxon>
        <taxon>Mollusca</taxon>
        <taxon>Bivalvia</taxon>
        <taxon>Autobranchia</taxon>
        <taxon>Pteriomorphia</taxon>
        <taxon>Mytilida</taxon>
        <taxon>Mytiloidea</taxon>
        <taxon>Mytilidae</taxon>
        <taxon>Mytilinae</taxon>
        <taxon>Mytilus</taxon>
    </lineage>
</organism>
<feature type="signal peptide" evidence="7">
    <location>
        <begin position="1"/>
        <end position="20"/>
    </location>
</feature>
<dbReference type="PROSITE" id="PS51212">
    <property type="entry name" value="WSC"/>
    <property type="match status" value="3"/>
</dbReference>
<dbReference type="SUPFAM" id="SSF57567">
    <property type="entry name" value="Serine protease inhibitors"/>
    <property type="match status" value="2"/>
</dbReference>
<feature type="domain" description="VWFD" evidence="12">
    <location>
        <begin position="678"/>
        <end position="857"/>
    </location>
</feature>
<dbReference type="InterPro" id="IPR000001">
    <property type="entry name" value="Kringle"/>
</dbReference>
<comment type="caution">
    <text evidence="13">The sequence shown here is derived from an EMBL/GenBank/DDBJ whole genome shotgun (WGS) entry which is preliminary data.</text>
</comment>
<dbReference type="PRINTS" id="PR00018">
    <property type="entry name" value="KRINGLE"/>
</dbReference>
<dbReference type="GO" id="GO:0030246">
    <property type="term" value="F:carbohydrate binding"/>
    <property type="evidence" value="ECO:0007669"/>
    <property type="project" value="InterPro"/>
</dbReference>
<dbReference type="InterPro" id="IPR036084">
    <property type="entry name" value="Ser_inhib-like_sf"/>
</dbReference>
<dbReference type="PROSITE" id="PS50228">
    <property type="entry name" value="SUEL_LECTIN"/>
    <property type="match status" value="2"/>
</dbReference>
<evidence type="ECO:0000256" key="1">
    <source>
        <dbReference type="ARBA" id="ARBA00022536"/>
    </source>
</evidence>
<proteinExistence type="predicted"/>
<dbReference type="Pfam" id="PF01826">
    <property type="entry name" value="TIL"/>
    <property type="match status" value="2"/>
</dbReference>
<feature type="domain" description="SUEL-type lectin" evidence="10">
    <location>
        <begin position="27"/>
        <end position="114"/>
    </location>
</feature>
<dbReference type="GO" id="GO:0031012">
    <property type="term" value="C:extracellular matrix"/>
    <property type="evidence" value="ECO:0007669"/>
    <property type="project" value="TreeGrafter"/>
</dbReference>
<feature type="domain" description="WSC" evidence="11">
    <location>
        <begin position="366"/>
        <end position="457"/>
    </location>
</feature>
<dbReference type="SMART" id="SM00286">
    <property type="entry name" value="PTI"/>
    <property type="match status" value="6"/>
</dbReference>
<evidence type="ECO:0000256" key="7">
    <source>
        <dbReference type="SAM" id="SignalP"/>
    </source>
</evidence>
<feature type="domain" description="WSC" evidence="11">
    <location>
        <begin position="550"/>
        <end position="641"/>
    </location>
</feature>
<dbReference type="PANTHER" id="PTHR11339">
    <property type="entry name" value="EXTRACELLULAR MATRIX GLYCOPROTEIN RELATED"/>
    <property type="match status" value="1"/>
</dbReference>
<feature type="domain" description="Kringle" evidence="9">
    <location>
        <begin position="2323"/>
        <end position="2392"/>
    </location>
</feature>
<dbReference type="PROSITE" id="PS51233">
    <property type="entry name" value="VWFD"/>
    <property type="match status" value="2"/>
</dbReference>
<dbReference type="Pfam" id="PF00051">
    <property type="entry name" value="Kringle"/>
    <property type="match status" value="3"/>
</dbReference>
<keyword evidence="2 6" id="KW-0420">Kringle</keyword>
<accession>A0A8B6D481</accession>
<dbReference type="PANTHER" id="PTHR11339:SF373">
    <property type="entry name" value="VWFD DOMAIN-CONTAINING PROTEIN"/>
    <property type="match status" value="1"/>
</dbReference>
<keyword evidence="3 6" id="KW-1015">Disulfide bond</keyword>
<keyword evidence="4" id="KW-0325">Glycoprotein</keyword>
<dbReference type="SMART" id="SM00130">
    <property type="entry name" value="KR"/>
    <property type="match status" value="3"/>
</dbReference>
<dbReference type="CDD" id="cd19941">
    <property type="entry name" value="TIL"/>
    <property type="match status" value="2"/>
</dbReference>
<evidence type="ECO:0000259" key="11">
    <source>
        <dbReference type="PROSITE" id="PS51212"/>
    </source>
</evidence>
<dbReference type="Pfam" id="PF02140">
    <property type="entry name" value="SUEL_Lectin"/>
    <property type="match status" value="2"/>
</dbReference>
<dbReference type="InterPro" id="IPR000922">
    <property type="entry name" value="Lectin_gal-bd_dom"/>
</dbReference>
<dbReference type="InterPro" id="IPR002919">
    <property type="entry name" value="TIL_dom"/>
</dbReference>
<feature type="chain" id="PRO_5032526086" description="Zonadhesin" evidence="7">
    <location>
        <begin position="21"/>
        <end position="2485"/>
    </location>
</feature>
<dbReference type="InterPro" id="IPR000742">
    <property type="entry name" value="EGF"/>
</dbReference>
<evidence type="ECO:0000256" key="4">
    <source>
        <dbReference type="ARBA" id="ARBA00023180"/>
    </source>
</evidence>
<dbReference type="InterPro" id="IPR024731">
    <property type="entry name" value="NELL2-like_EGF"/>
</dbReference>
<dbReference type="InterPro" id="IPR050780">
    <property type="entry name" value="Mucin_vWF_Thrombospondin_sf"/>
</dbReference>
<comment type="caution">
    <text evidence="5">Lacks conserved residue(s) required for the propagation of feature annotation.</text>
</comment>
<evidence type="ECO:0000259" key="8">
    <source>
        <dbReference type="PROSITE" id="PS50026"/>
    </source>
</evidence>
<evidence type="ECO:0000313" key="13">
    <source>
        <dbReference type="EMBL" id="VDI14320.1"/>
    </source>
</evidence>
<gene>
    <name evidence="13" type="ORF">MGAL_10B036615</name>
</gene>
<evidence type="ECO:0000256" key="3">
    <source>
        <dbReference type="ARBA" id="ARBA00023157"/>
    </source>
</evidence>
<dbReference type="SMART" id="SM00216">
    <property type="entry name" value="VWD"/>
    <property type="match status" value="2"/>
</dbReference>
<dbReference type="EMBL" id="UYJE01002865">
    <property type="protein sequence ID" value="VDI14320.1"/>
    <property type="molecule type" value="Genomic_DNA"/>
</dbReference>
<dbReference type="Proteomes" id="UP000596742">
    <property type="component" value="Unassembled WGS sequence"/>
</dbReference>
<feature type="disulfide bond" evidence="6">
    <location>
        <begin position="2279"/>
        <end position="2302"/>
    </location>
</feature>
<dbReference type="PROSITE" id="PS00021">
    <property type="entry name" value="KRINGLE_1"/>
    <property type="match status" value="3"/>
</dbReference>
<dbReference type="Gene3D" id="2.40.20.10">
    <property type="entry name" value="Plasminogen Kringle 4"/>
    <property type="match status" value="3"/>
</dbReference>
<protein>
    <recommendedName>
        <fullName evidence="15">Zonadhesin</fullName>
    </recommendedName>
</protein>
<evidence type="ECO:0000256" key="6">
    <source>
        <dbReference type="PROSITE-ProRule" id="PRU00121"/>
    </source>
</evidence>
<feature type="domain" description="EGF-like" evidence="8">
    <location>
        <begin position="2030"/>
        <end position="2066"/>
    </location>
</feature>
<dbReference type="InterPro" id="IPR014853">
    <property type="entry name" value="VWF/SSPO/ZAN-like_Cys-rich_dom"/>
</dbReference>
<feature type="domain" description="Kringle" evidence="9">
    <location>
        <begin position="2076"/>
        <end position="2144"/>
    </location>
</feature>
<dbReference type="SMART" id="SM00181">
    <property type="entry name" value="EGF"/>
    <property type="match status" value="11"/>
</dbReference>
<evidence type="ECO:0000259" key="9">
    <source>
        <dbReference type="PROSITE" id="PS50070"/>
    </source>
</evidence>
<dbReference type="InterPro" id="IPR043159">
    <property type="entry name" value="Lectin_gal-bd_sf"/>
</dbReference>
<dbReference type="Gene3D" id="2.10.25.10">
    <property type="entry name" value="Laminin"/>
    <property type="match status" value="5"/>
</dbReference>
<evidence type="ECO:0008006" key="15">
    <source>
        <dbReference type="Google" id="ProtNLM"/>
    </source>
</evidence>
<dbReference type="PROSITE" id="PS01186">
    <property type="entry name" value="EGF_2"/>
    <property type="match status" value="1"/>
</dbReference>
<dbReference type="FunFam" id="2.60.120.740:FF:000001">
    <property type="entry name" value="Adhesion G protein-coupled receptor L2"/>
    <property type="match status" value="2"/>
</dbReference>
<dbReference type="GO" id="GO:0005615">
    <property type="term" value="C:extracellular space"/>
    <property type="evidence" value="ECO:0007669"/>
    <property type="project" value="TreeGrafter"/>
</dbReference>
<evidence type="ECO:0000259" key="12">
    <source>
        <dbReference type="PROSITE" id="PS51233"/>
    </source>
</evidence>